<reference evidence="9 10" key="1">
    <citation type="journal article" date="2012" name="Environ. Microbiol.">
        <title>The genome sequence of Desulfatibacillum alkenivorans AK-01: a blueprint for anaerobic alkane oxidation.</title>
        <authorList>
            <person name="Callaghan A.V."/>
            <person name="Morris B.E."/>
            <person name="Pereira I.A."/>
            <person name="McInerney M.J."/>
            <person name="Austin R.N."/>
            <person name="Groves J.T."/>
            <person name="Kukor J.J."/>
            <person name="Suflita J.M."/>
            <person name="Young L.Y."/>
            <person name="Zylstra G.J."/>
            <person name="Wawrik B."/>
        </authorList>
    </citation>
    <scope>NUCLEOTIDE SEQUENCE [LARGE SCALE GENOMIC DNA]</scope>
    <source>
        <strain evidence="9 10">AK-01</strain>
    </source>
</reference>
<dbReference type="RefSeq" id="WP_012609302.1">
    <property type="nucleotide sequence ID" value="NC_011768.1"/>
</dbReference>
<keyword evidence="3" id="KW-0813">Transport</keyword>
<dbReference type="InterPro" id="IPR002781">
    <property type="entry name" value="TM_pro_TauE-like"/>
</dbReference>
<gene>
    <name evidence="9" type="ordered locus">Dalk_0152</name>
</gene>
<feature type="transmembrane region" description="Helical" evidence="8">
    <location>
        <begin position="41"/>
        <end position="62"/>
    </location>
</feature>
<dbReference type="eggNOG" id="COG0730">
    <property type="taxonomic scope" value="Bacteria"/>
</dbReference>
<dbReference type="KEGG" id="dal:Dalk_0152"/>
<evidence type="ECO:0000256" key="3">
    <source>
        <dbReference type="ARBA" id="ARBA00022448"/>
    </source>
</evidence>
<dbReference type="Proteomes" id="UP000000739">
    <property type="component" value="Chromosome"/>
</dbReference>
<feature type="transmembrane region" description="Helical" evidence="8">
    <location>
        <begin position="171"/>
        <end position="192"/>
    </location>
</feature>
<keyword evidence="5 8" id="KW-0812">Transmembrane</keyword>
<dbReference type="EMBL" id="CP001322">
    <property type="protein sequence ID" value="ACL01862.1"/>
    <property type="molecule type" value="Genomic_DNA"/>
</dbReference>
<name>B8FMJ5_DESAL</name>
<keyword evidence="7 8" id="KW-0472">Membrane</keyword>
<evidence type="ECO:0000256" key="2">
    <source>
        <dbReference type="ARBA" id="ARBA00009142"/>
    </source>
</evidence>
<feature type="transmembrane region" description="Helical" evidence="8">
    <location>
        <begin position="229"/>
        <end position="246"/>
    </location>
</feature>
<dbReference type="Pfam" id="PF01925">
    <property type="entry name" value="TauE"/>
    <property type="match status" value="1"/>
</dbReference>
<keyword evidence="10" id="KW-1185">Reference proteome</keyword>
<dbReference type="HOGENOM" id="CLU_054750_5_0_7"/>
<proteinExistence type="inferred from homology"/>
<comment type="subcellular location">
    <subcellularLocation>
        <location evidence="1 8">Cell membrane</location>
        <topology evidence="1 8">Multi-pass membrane protein</topology>
    </subcellularLocation>
</comment>
<feature type="transmembrane region" description="Helical" evidence="8">
    <location>
        <begin position="131"/>
        <end position="151"/>
    </location>
</feature>
<protein>
    <recommendedName>
        <fullName evidence="8">Probable membrane transporter protein</fullName>
    </recommendedName>
</protein>
<comment type="similarity">
    <text evidence="2 8">Belongs to the 4-toluene sulfonate uptake permease (TSUP) (TC 2.A.102) family.</text>
</comment>
<evidence type="ECO:0000256" key="6">
    <source>
        <dbReference type="ARBA" id="ARBA00022989"/>
    </source>
</evidence>
<organism evidence="9 10">
    <name type="scientific">Desulfatibacillum aliphaticivorans</name>
    <dbReference type="NCBI Taxonomy" id="218208"/>
    <lineage>
        <taxon>Bacteria</taxon>
        <taxon>Pseudomonadati</taxon>
        <taxon>Thermodesulfobacteriota</taxon>
        <taxon>Desulfobacteria</taxon>
        <taxon>Desulfobacterales</taxon>
        <taxon>Desulfatibacillaceae</taxon>
        <taxon>Desulfatibacillum</taxon>
    </lineage>
</organism>
<feature type="transmembrane region" description="Helical" evidence="8">
    <location>
        <begin position="199"/>
        <end position="217"/>
    </location>
</feature>
<keyword evidence="4 8" id="KW-1003">Cell membrane</keyword>
<feature type="transmembrane region" description="Helical" evidence="8">
    <location>
        <begin position="74"/>
        <end position="94"/>
    </location>
</feature>
<feature type="transmembrane region" description="Helical" evidence="8">
    <location>
        <begin position="9"/>
        <end position="35"/>
    </location>
</feature>
<evidence type="ECO:0000256" key="5">
    <source>
        <dbReference type="ARBA" id="ARBA00022692"/>
    </source>
</evidence>
<evidence type="ECO:0000313" key="10">
    <source>
        <dbReference type="Proteomes" id="UP000000739"/>
    </source>
</evidence>
<evidence type="ECO:0000256" key="1">
    <source>
        <dbReference type="ARBA" id="ARBA00004651"/>
    </source>
</evidence>
<evidence type="ECO:0000256" key="4">
    <source>
        <dbReference type="ARBA" id="ARBA00022475"/>
    </source>
</evidence>
<dbReference type="PANTHER" id="PTHR30269">
    <property type="entry name" value="TRANSMEMBRANE PROTEIN YFCA"/>
    <property type="match status" value="1"/>
</dbReference>
<dbReference type="PANTHER" id="PTHR30269:SF37">
    <property type="entry name" value="MEMBRANE TRANSPORTER PROTEIN"/>
    <property type="match status" value="1"/>
</dbReference>
<evidence type="ECO:0000313" key="9">
    <source>
        <dbReference type="EMBL" id="ACL01862.1"/>
    </source>
</evidence>
<dbReference type="AlphaFoldDB" id="B8FMJ5"/>
<evidence type="ECO:0000256" key="8">
    <source>
        <dbReference type="RuleBase" id="RU363041"/>
    </source>
</evidence>
<accession>B8FMJ5</accession>
<dbReference type="InterPro" id="IPR052017">
    <property type="entry name" value="TSUP"/>
</dbReference>
<sequence>MLESIDPSLFILAGIVLLSYTVQTFSGFGSTIIAVTLGSHLYPIPFLLPILVPLDLFLNAYLTTRHRRFIDKPVLLRRILPAMGAGLLIGMALFSLAEGVLLKKIFGVFVVLLSSRELWIRLRSKARIRPLGASGFNGFTAAAGVVHGIYASGGPLLIYALSRLNMPKASFRSTLAALWTILNLILTAYYLVSGRVTGVTLTYNLLLFPMILLGIVIGEKLHSLINEYAFTILVFVLLLGAGASIIF</sequence>
<dbReference type="GO" id="GO:0005886">
    <property type="term" value="C:plasma membrane"/>
    <property type="evidence" value="ECO:0007669"/>
    <property type="project" value="UniProtKB-SubCell"/>
</dbReference>
<keyword evidence="6 8" id="KW-1133">Transmembrane helix</keyword>
<evidence type="ECO:0000256" key="7">
    <source>
        <dbReference type="ARBA" id="ARBA00023136"/>
    </source>
</evidence>